<gene>
    <name evidence="1" type="ORF">LIER_03065</name>
</gene>
<sequence>MLDLGAPSARYRVLLEDARNLYSLMGLSSTLQMLSFNLEKETWKLVALPSLAQGTWEKPPSFFDFDGFGS</sequence>
<comment type="caution">
    <text evidence="1">The sequence shown here is derived from an EMBL/GenBank/DDBJ whole genome shotgun (WGS) entry which is preliminary data.</text>
</comment>
<dbReference type="EMBL" id="BAABME010000358">
    <property type="protein sequence ID" value="GAA0142085.1"/>
    <property type="molecule type" value="Genomic_DNA"/>
</dbReference>
<reference evidence="1 2" key="1">
    <citation type="submission" date="2024-01" db="EMBL/GenBank/DDBJ databases">
        <title>The complete chloroplast genome sequence of Lithospermum erythrorhizon: insights into the phylogenetic relationship among Boraginaceae species and the maternal lineages of purple gromwells.</title>
        <authorList>
            <person name="Okada T."/>
            <person name="Watanabe K."/>
        </authorList>
    </citation>
    <scope>NUCLEOTIDE SEQUENCE [LARGE SCALE GENOMIC DNA]</scope>
</reference>
<proteinExistence type="predicted"/>
<dbReference type="Proteomes" id="UP001454036">
    <property type="component" value="Unassembled WGS sequence"/>
</dbReference>
<accession>A0AAV3NVP7</accession>
<organism evidence="1 2">
    <name type="scientific">Lithospermum erythrorhizon</name>
    <name type="common">Purple gromwell</name>
    <name type="synonym">Lithospermum officinale var. erythrorhizon</name>
    <dbReference type="NCBI Taxonomy" id="34254"/>
    <lineage>
        <taxon>Eukaryota</taxon>
        <taxon>Viridiplantae</taxon>
        <taxon>Streptophyta</taxon>
        <taxon>Embryophyta</taxon>
        <taxon>Tracheophyta</taxon>
        <taxon>Spermatophyta</taxon>
        <taxon>Magnoliopsida</taxon>
        <taxon>eudicotyledons</taxon>
        <taxon>Gunneridae</taxon>
        <taxon>Pentapetalae</taxon>
        <taxon>asterids</taxon>
        <taxon>lamiids</taxon>
        <taxon>Boraginales</taxon>
        <taxon>Boraginaceae</taxon>
        <taxon>Boraginoideae</taxon>
        <taxon>Lithospermeae</taxon>
        <taxon>Lithospermum</taxon>
    </lineage>
</organism>
<evidence type="ECO:0000313" key="1">
    <source>
        <dbReference type="EMBL" id="GAA0142085.1"/>
    </source>
</evidence>
<protein>
    <submittedName>
        <fullName evidence="1">Uncharacterized protein</fullName>
    </submittedName>
</protein>
<name>A0AAV3NVP7_LITER</name>
<keyword evidence="2" id="KW-1185">Reference proteome</keyword>
<evidence type="ECO:0000313" key="2">
    <source>
        <dbReference type="Proteomes" id="UP001454036"/>
    </source>
</evidence>
<dbReference type="AlphaFoldDB" id="A0AAV3NVP7"/>